<dbReference type="OrthoDB" id="1204817at2"/>
<evidence type="ECO:0000259" key="2">
    <source>
        <dbReference type="Pfam" id="PF13448"/>
    </source>
</evidence>
<keyword evidence="4" id="KW-1185">Reference proteome</keyword>
<gene>
    <name evidence="3" type="ORF">DLK05_08810</name>
</gene>
<organism evidence="3 4">
    <name type="scientific">Ancylomarina longa</name>
    <dbReference type="NCBI Taxonomy" id="2487017"/>
    <lineage>
        <taxon>Bacteria</taxon>
        <taxon>Pseudomonadati</taxon>
        <taxon>Bacteroidota</taxon>
        <taxon>Bacteroidia</taxon>
        <taxon>Marinilabiliales</taxon>
        <taxon>Marinifilaceae</taxon>
        <taxon>Ancylomarina</taxon>
    </lineage>
</organism>
<name>A0A434AVB3_9BACT</name>
<reference evidence="3 4" key="1">
    <citation type="submission" date="2018-11" db="EMBL/GenBank/DDBJ databases">
        <title>Parancylomarina longa gen. nov., sp. nov., isolated from sediments of southern Okinawa.</title>
        <authorList>
            <person name="Fu T."/>
        </authorList>
    </citation>
    <scope>NUCLEOTIDE SEQUENCE [LARGE SCALE GENOMIC DNA]</scope>
    <source>
        <strain evidence="3 4">T3-2 S1-C</strain>
    </source>
</reference>
<dbReference type="Pfam" id="PF13448">
    <property type="entry name" value="DUF4114"/>
    <property type="match status" value="1"/>
</dbReference>
<evidence type="ECO:0000313" key="3">
    <source>
        <dbReference type="EMBL" id="RUT78411.1"/>
    </source>
</evidence>
<feature type="domain" description="DUF4114" evidence="2">
    <location>
        <begin position="528"/>
        <end position="604"/>
    </location>
</feature>
<dbReference type="EMBL" id="RJJX01000009">
    <property type="protein sequence ID" value="RUT78411.1"/>
    <property type="molecule type" value="Genomic_DNA"/>
</dbReference>
<keyword evidence="1" id="KW-0732">Signal</keyword>
<dbReference type="Proteomes" id="UP000282985">
    <property type="component" value="Unassembled WGS sequence"/>
</dbReference>
<protein>
    <submittedName>
        <fullName evidence="3">DUF4114 domain-containing protein</fullName>
    </submittedName>
</protein>
<accession>A0A434AVB3</accession>
<feature type="chain" id="PRO_5019499345" evidence="1">
    <location>
        <begin position="23"/>
        <end position="624"/>
    </location>
</feature>
<proteinExistence type="predicted"/>
<evidence type="ECO:0000256" key="1">
    <source>
        <dbReference type="SAM" id="SignalP"/>
    </source>
</evidence>
<dbReference type="RefSeq" id="WP_127343617.1">
    <property type="nucleotide sequence ID" value="NZ_RJJX01000009.1"/>
</dbReference>
<dbReference type="InterPro" id="IPR011044">
    <property type="entry name" value="Quino_amine_DH_bsu"/>
</dbReference>
<dbReference type="PROSITE" id="PS51257">
    <property type="entry name" value="PROKAR_LIPOPROTEIN"/>
    <property type="match status" value="1"/>
</dbReference>
<dbReference type="SUPFAM" id="SSF50969">
    <property type="entry name" value="YVTN repeat-like/Quinoprotein amine dehydrogenase"/>
    <property type="match status" value="1"/>
</dbReference>
<dbReference type="AlphaFoldDB" id="A0A434AVB3"/>
<sequence length="624" mass="68649">MKRNLLLFIFSMLLIYSCSDNNSEPQQQTEEAPVLGTVTITNNPADLSSRITYSNDLIEVNALPDSKTKSTASEVDIDLTKNYAFKLKAQVDPPVIQGEAIQATHVKIIDDLAFVSYNTKGSVYHGGIEIFNIADESNPILQAQALFPSVDISAVDYYDGKIYLAGAIDPESVEYTFESPAILIEMELTPSDQIMPVAKIYDIPSYVATDIAVDENYIYVTSGSDGQLTILNHDFTLAKGIDITDARSLSTNSDNIYALNGANPQNIQVFSKTDFTELSPIEVSGPVTPESKTEIDVNEDYILAALNVGGLDIRKLNGDLKEHLDRPDTPEGALDEDYVTNSVSLNDQLLLIGNGGAGLYVGAMIPENDDDLTLLGSMDFHASVNFVASRGNYIFVAAGTGGLKILTIEIDEGIPDDIIPTKPCPTLVDNIIAMFPENKDNTKTQSDLFCDCNNLTLQLIKESPVYLTFVDERAGWRNSLAYYTYDAENPPVNADEVELHMLFPNVSKEGEGGGLTTGDRVQLGDASFPANTIIGFCLIAKGWKNGKTVDGIYRHYTNIEWNENHNQQHVLFKEHNCKDIVLCFEDIKLPEGDKDYNDIIFTVTDNEENDLVATAFNMDNIVEK</sequence>
<dbReference type="InterPro" id="IPR025193">
    <property type="entry name" value="DUF4114"/>
</dbReference>
<feature type="signal peptide" evidence="1">
    <location>
        <begin position="1"/>
        <end position="22"/>
    </location>
</feature>
<evidence type="ECO:0000313" key="4">
    <source>
        <dbReference type="Proteomes" id="UP000282985"/>
    </source>
</evidence>
<comment type="caution">
    <text evidence="3">The sequence shown here is derived from an EMBL/GenBank/DDBJ whole genome shotgun (WGS) entry which is preliminary data.</text>
</comment>